<dbReference type="EMBL" id="FNBW01000007">
    <property type="protein sequence ID" value="SDF88583.1"/>
    <property type="molecule type" value="Genomic_DNA"/>
</dbReference>
<accession>A0A8G2BJ08</accession>
<protein>
    <submittedName>
        <fullName evidence="1">Uncharacterized protein</fullName>
    </submittedName>
</protein>
<dbReference type="Proteomes" id="UP000198615">
    <property type="component" value="Unassembled WGS sequence"/>
</dbReference>
<name>A0A8G2BJ08_9PROT</name>
<sequence length="123" mass="14410">MSVRTIRLELARGPEFPEGSASRGYEFKAPLTADGTLDHDAWSKVRSDCTFRRFWDGAAEETGHLVHRRGNRWLFHYDGVTHEEDEEDDMIFKFDRHHFVEGEYVSITEHDGEQHTFRVVSVR</sequence>
<evidence type="ECO:0000313" key="1">
    <source>
        <dbReference type="EMBL" id="SDF88583.1"/>
    </source>
</evidence>
<keyword evidence="2" id="KW-1185">Reference proteome</keyword>
<gene>
    <name evidence="1" type="ORF">SAMN05660686_02685</name>
</gene>
<comment type="caution">
    <text evidence="1">The sequence shown here is derived from an EMBL/GenBank/DDBJ whole genome shotgun (WGS) entry which is preliminary data.</text>
</comment>
<dbReference type="OrthoDB" id="9801741at2"/>
<organism evidence="1 2">
    <name type="scientific">Thalassobaculum litoreum DSM 18839</name>
    <dbReference type="NCBI Taxonomy" id="1123362"/>
    <lineage>
        <taxon>Bacteria</taxon>
        <taxon>Pseudomonadati</taxon>
        <taxon>Pseudomonadota</taxon>
        <taxon>Alphaproteobacteria</taxon>
        <taxon>Rhodospirillales</taxon>
        <taxon>Thalassobaculaceae</taxon>
        <taxon>Thalassobaculum</taxon>
    </lineage>
</organism>
<evidence type="ECO:0000313" key="2">
    <source>
        <dbReference type="Proteomes" id="UP000198615"/>
    </source>
</evidence>
<dbReference type="AlphaFoldDB" id="A0A8G2BJ08"/>
<proteinExistence type="predicted"/>
<reference evidence="1 2" key="1">
    <citation type="submission" date="2016-10" db="EMBL/GenBank/DDBJ databases">
        <authorList>
            <person name="Varghese N."/>
            <person name="Submissions S."/>
        </authorList>
    </citation>
    <scope>NUCLEOTIDE SEQUENCE [LARGE SCALE GENOMIC DNA]</scope>
    <source>
        <strain evidence="1 2">DSM 18839</strain>
    </source>
</reference>
<dbReference type="RefSeq" id="WP_028794160.1">
    <property type="nucleotide sequence ID" value="NZ_FNBW01000007.1"/>
</dbReference>